<keyword evidence="2" id="KW-1185">Reference proteome</keyword>
<sequence>MRMCMGSRRSFICRMSATVTTRISSSFRAQARLQRMYSELPIRVGTLCYLDWFERYAAVCSALSMMSSTKQHSFLGTLGPGYQKAQRAPLASLGGNVTD</sequence>
<gene>
    <name evidence="1" type="ORF">U0070_021186</name>
</gene>
<dbReference type="AlphaFoldDB" id="A0AAW0ILF3"/>
<comment type="caution">
    <text evidence="1">The sequence shown here is derived from an EMBL/GenBank/DDBJ whole genome shotgun (WGS) entry which is preliminary data.</text>
</comment>
<accession>A0AAW0ILF3</accession>
<reference evidence="1 2" key="1">
    <citation type="journal article" date="2023" name="bioRxiv">
        <title>Conserved and derived expression patterns and positive selection on dental genes reveal complex evolutionary context of ever-growing rodent molars.</title>
        <authorList>
            <person name="Calamari Z.T."/>
            <person name="Song A."/>
            <person name="Cohen E."/>
            <person name="Akter M."/>
            <person name="Roy R.D."/>
            <person name="Hallikas O."/>
            <person name="Christensen M.M."/>
            <person name="Li P."/>
            <person name="Marangoni P."/>
            <person name="Jernvall J."/>
            <person name="Klein O.D."/>
        </authorList>
    </citation>
    <scope>NUCLEOTIDE SEQUENCE [LARGE SCALE GENOMIC DNA]</scope>
    <source>
        <strain evidence="1">V071</strain>
    </source>
</reference>
<dbReference type="EMBL" id="JBBHLL010000115">
    <property type="protein sequence ID" value="KAK7815223.1"/>
    <property type="molecule type" value="Genomic_DNA"/>
</dbReference>
<name>A0AAW0ILF3_MYOGA</name>
<protein>
    <submittedName>
        <fullName evidence="1">Uncharacterized protein</fullName>
    </submittedName>
</protein>
<evidence type="ECO:0000313" key="1">
    <source>
        <dbReference type="EMBL" id="KAK7815223.1"/>
    </source>
</evidence>
<dbReference type="Proteomes" id="UP001488838">
    <property type="component" value="Unassembled WGS sequence"/>
</dbReference>
<evidence type="ECO:0000313" key="2">
    <source>
        <dbReference type="Proteomes" id="UP001488838"/>
    </source>
</evidence>
<proteinExistence type="predicted"/>
<organism evidence="1 2">
    <name type="scientific">Myodes glareolus</name>
    <name type="common">Bank vole</name>
    <name type="synonym">Clethrionomys glareolus</name>
    <dbReference type="NCBI Taxonomy" id="447135"/>
    <lineage>
        <taxon>Eukaryota</taxon>
        <taxon>Metazoa</taxon>
        <taxon>Chordata</taxon>
        <taxon>Craniata</taxon>
        <taxon>Vertebrata</taxon>
        <taxon>Euteleostomi</taxon>
        <taxon>Mammalia</taxon>
        <taxon>Eutheria</taxon>
        <taxon>Euarchontoglires</taxon>
        <taxon>Glires</taxon>
        <taxon>Rodentia</taxon>
        <taxon>Myomorpha</taxon>
        <taxon>Muroidea</taxon>
        <taxon>Cricetidae</taxon>
        <taxon>Arvicolinae</taxon>
        <taxon>Myodes</taxon>
    </lineage>
</organism>